<proteinExistence type="predicted"/>
<dbReference type="Proteomes" id="UP000260425">
    <property type="component" value="Segment"/>
</dbReference>
<keyword evidence="1" id="KW-0175">Coiled coil</keyword>
<protein>
    <submittedName>
        <fullName evidence="2">Uncharacterized protein</fullName>
    </submittedName>
</protein>
<evidence type="ECO:0000313" key="2">
    <source>
        <dbReference type="EMBL" id="AXH71157.1"/>
    </source>
</evidence>
<organismHost>
    <name type="scientific">Bacillus subtilis</name>
    <dbReference type="NCBI Taxonomy" id="1423"/>
</organismHost>
<accession>A0A345MJX5</accession>
<evidence type="ECO:0000256" key="1">
    <source>
        <dbReference type="SAM" id="Coils"/>
    </source>
</evidence>
<organism evidence="2 3">
    <name type="scientific">Bacillus phage BSP38</name>
    <dbReference type="NCBI Taxonomy" id="2283013"/>
    <lineage>
        <taxon>Viruses</taxon>
        <taxon>Duplodnaviria</taxon>
        <taxon>Heunggongvirae</taxon>
        <taxon>Uroviricota</taxon>
        <taxon>Caudoviricetes</taxon>
        <taxon>Herelleviridae</taxon>
        <taxon>Bastillevirinae</taxon>
        <taxon>Jeonjuvirus</taxon>
        <taxon>Jeonjuvirus BSP38</taxon>
    </lineage>
</organism>
<dbReference type="EMBL" id="MH606185">
    <property type="protein sequence ID" value="AXH71157.1"/>
    <property type="molecule type" value="Genomic_DNA"/>
</dbReference>
<sequence>MTNIKSQDPISQEDLFEYFQFVIGKDHEAANDPKKYKKLRRLARRTTTLSDATVLFKALNQENDFLISQLMEAIQVQGILLEKLGCTDDMLAEAKHEYAEAVHKREEAIKQAKEGLEAAAKEGEE</sequence>
<name>A0A345MJX5_BPBSP</name>
<evidence type="ECO:0000313" key="3">
    <source>
        <dbReference type="Proteomes" id="UP000260425"/>
    </source>
</evidence>
<keyword evidence="3" id="KW-1185">Reference proteome</keyword>
<gene>
    <name evidence="2" type="ORF">BSP38_115</name>
</gene>
<reference evidence="2 3" key="1">
    <citation type="submission" date="2018-07" db="EMBL/GenBank/DDBJ databases">
        <title>Complete nucleotide sequence of Bacillus phage BSP38.</title>
        <authorList>
            <person name="Ghosh K."/>
            <person name="Kim K.-P."/>
        </authorList>
    </citation>
    <scope>NUCLEOTIDE SEQUENCE [LARGE SCALE GENOMIC DNA]</scope>
</reference>
<feature type="coiled-coil region" evidence="1">
    <location>
        <begin position="91"/>
        <end position="122"/>
    </location>
</feature>